<comment type="pathway">
    <text evidence="7 8">Cell wall biogenesis; peptidoglycan biosynthesis.</text>
</comment>
<dbReference type="OrthoDB" id="9800958at2"/>
<keyword evidence="2 7" id="KW-0132">Cell division</keyword>
<organism evidence="12 13">
    <name type="scientific">Pyruvatibacter mobilis</name>
    <dbReference type="NCBI Taxonomy" id="1712261"/>
    <lineage>
        <taxon>Bacteria</taxon>
        <taxon>Pseudomonadati</taxon>
        <taxon>Pseudomonadota</taxon>
        <taxon>Alphaproteobacteria</taxon>
        <taxon>Hyphomicrobiales</taxon>
        <taxon>Parvibaculaceae</taxon>
        <taxon>Pyruvatibacter</taxon>
    </lineage>
</organism>
<dbReference type="InterPro" id="IPR000713">
    <property type="entry name" value="Mur_ligase_N"/>
</dbReference>
<protein>
    <recommendedName>
        <fullName evidence="7">UDP-N-acetylmuramoyl-L-alanyl-D-glutamate--2,6-diaminopimelate ligase</fullName>
        <ecNumber evidence="7">6.3.2.13</ecNumber>
    </recommendedName>
    <alternativeName>
        <fullName evidence="7">Meso-A2pm-adding enzyme</fullName>
    </alternativeName>
    <alternativeName>
        <fullName evidence="7">Meso-diaminopimelate-adding enzyme</fullName>
    </alternativeName>
    <alternativeName>
        <fullName evidence="7">UDP-MurNAc-L-Ala-D-Glu:meso-diaminopimelate ligase</fullName>
    </alternativeName>
    <alternativeName>
        <fullName evidence="7">UDP-MurNAc-tripeptide synthetase</fullName>
    </alternativeName>
    <alternativeName>
        <fullName evidence="7">UDP-N-acetylmuramyl-tripeptide synthetase</fullName>
    </alternativeName>
</protein>
<dbReference type="SUPFAM" id="SSF53244">
    <property type="entry name" value="MurD-like peptide ligases, peptide-binding domain"/>
    <property type="match status" value="1"/>
</dbReference>
<feature type="binding site" evidence="7">
    <location>
        <begin position="407"/>
        <end position="410"/>
    </location>
    <ligand>
        <name>meso-2,6-diaminopimelate</name>
        <dbReference type="ChEBI" id="CHEBI:57791"/>
    </ligand>
</feature>
<evidence type="ECO:0000259" key="10">
    <source>
        <dbReference type="Pfam" id="PF02875"/>
    </source>
</evidence>
<keyword evidence="5 7" id="KW-0131">Cell cycle</keyword>
<dbReference type="Proteomes" id="UP000470384">
    <property type="component" value="Unassembled WGS sequence"/>
</dbReference>
<dbReference type="InterPro" id="IPR035911">
    <property type="entry name" value="MurE/MurF_N"/>
</dbReference>
<dbReference type="GO" id="GO:0008765">
    <property type="term" value="F:UDP-N-acetylmuramoylalanyl-D-glutamate-2,6-diaminopimelate ligase activity"/>
    <property type="evidence" value="ECO:0007669"/>
    <property type="project" value="UniProtKB-UniRule"/>
</dbReference>
<dbReference type="GO" id="GO:0051301">
    <property type="term" value="P:cell division"/>
    <property type="evidence" value="ECO:0007669"/>
    <property type="project" value="UniProtKB-KW"/>
</dbReference>
<dbReference type="InterPro" id="IPR005761">
    <property type="entry name" value="UDP-N-AcMur-Glu-dNH2Pim_ligase"/>
</dbReference>
<keyword evidence="7" id="KW-0963">Cytoplasm</keyword>
<feature type="binding site" evidence="7">
    <location>
        <position position="455"/>
    </location>
    <ligand>
        <name>meso-2,6-diaminopimelate</name>
        <dbReference type="ChEBI" id="CHEBI:57791"/>
    </ligand>
</feature>
<evidence type="ECO:0000256" key="7">
    <source>
        <dbReference type="HAMAP-Rule" id="MF_00208"/>
    </source>
</evidence>
<keyword evidence="7" id="KW-0547">Nucleotide-binding</keyword>
<dbReference type="Pfam" id="PF02875">
    <property type="entry name" value="Mur_ligase_C"/>
    <property type="match status" value="1"/>
</dbReference>
<sequence length="488" mass="50452">MDLAHLLGARVTIPQGAEGLEITGLTEDSRKVREGFLFAALPGTQADGAQFIPAACDKGAAAILCAPGTRPPADHPDVALITDRNPRRRFALAAANFYHAQPQTAVAVTGTNGKTSVASFTRQLWELLGTPAASVGTLGVMTARETRKLIHTTPDPVTLHAALADLAGEGVRAVALEASSHGLAQHRLDGVELTAAAFTNITRDHMDYHPTFEDYAYAKMRLFGEVLPPGGTAVLNADAPLSREIAAVCWARAQKVISVGEGGETLKLDALTPSAHGQTLTVLHDGARHMIDLPLVGDFQASNALVAAGLVMAAGADAAEVLAALPKLEGAAGRLELMGTSPSGAAAYVDYAHTPDALETALRALRPHTQGRLVVVFGCGGDRDAGKRPQMGEIAVRLADAAIVTDDNPRSEDPAAIRAEVMAGAVGAAEIGDRAEAIRAGLEGLGAGDVLLVAGKGHETGQIVGDEVRPFDDRAQVADALAEAREGA</sequence>
<evidence type="ECO:0000256" key="6">
    <source>
        <dbReference type="ARBA" id="ARBA00023316"/>
    </source>
</evidence>
<comment type="caution">
    <text evidence="7">Lacks conserved residue(s) required for the propagation of feature annotation.</text>
</comment>
<dbReference type="InterPro" id="IPR013221">
    <property type="entry name" value="Mur_ligase_cen"/>
</dbReference>
<feature type="binding site" evidence="7">
    <location>
        <begin position="110"/>
        <end position="116"/>
    </location>
    <ligand>
        <name>ATP</name>
        <dbReference type="ChEBI" id="CHEBI:30616"/>
    </ligand>
</feature>
<feature type="binding site" evidence="7">
    <location>
        <position position="383"/>
    </location>
    <ligand>
        <name>meso-2,6-diaminopimelate</name>
        <dbReference type="ChEBI" id="CHEBI:57791"/>
    </ligand>
</feature>
<dbReference type="AlphaFoldDB" id="A0A845QDG5"/>
<keyword evidence="3 7" id="KW-0133">Cell shape</keyword>
<reference evidence="12 13" key="1">
    <citation type="journal article" date="2016" name="Int. J. Syst. Evol. Microbiol.">
        <title>Pyruvatibacter mobilis gen. nov., sp. nov., a marine bacterium from the culture broth of Picochlorum sp. 122.</title>
        <authorList>
            <person name="Wang G."/>
            <person name="Tang M."/>
            <person name="Wu H."/>
            <person name="Dai S."/>
            <person name="Li T."/>
            <person name="Chen C."/>
            <person name="He H."/>
            <person name="Fan J."/>
            <person name="Xiang W."/>
            <person name="Li X."/>
        </authorList>
    </citation>
    <scope>NUCLEOTIDE SEQUENCE [LARGE SCALE GENOMIC DNA]</scope>
    <source>
        <strain evidence="12 13">GYP-11</strain>
    </source>
</reference>
<feature type="domain" description="Mur ligase N-terminal catalytic" evidence="9">
    <location>
        <begin position="21"/>
        <end position="98"/>
    </location>
</feature>
<dbReference type="SUPFAM" id="SSF63418">
    <property type="entry name" value="MurE/MurF N-terminal domain"/>
    <property type="match status" value="1"/>
</dbReference>
<dbReference type="HAMAP" id="MF_00208">
    <property type="entry name" value="MurE"/>
    <property type="match status" value="1"/>
</dbReference>
<dbReference type="GO" id="GO:0005524">
    <property type="term" value="F:ATP binding"/>
    <property type="evidence" value="ECO:0007669"/>
    <property type="project" value="UniProtKB-UniRule"/>
</dbReference>
<evidence type="ECO:0000313" key="13">
    <source>
        <dbReference type="Proteomes" id="UP000470384"/>
    </source>
</evidence>
<dbReference type="SUPFAM" id="SSF53623">
    <property type="entry name" value="MurD-like peptide ligases, catalytic domain"/>
    <property type="match status" value="1"/>
</dbReference>
<dbReference type="GO" id="GO:0071555">
    <property type="term" value="P:cell wall organization"/>
    <property type="evidence" value="ECO:0007669"/>
    <property type="project" value="UniProtKB-KW"/>
</dbReference>
<dbReference type="InterPro" id="IPR036565">
    <property type="entry name" value="Mur-like_cat_sf"/>
</dbReference>
<dbReference type="InterPro" id="IPR004101">
    <property type="entry name" value="Mur_ligase_C"/>
</dbReference>
<keyword evidence="13" id="KW-1185">Reference proteome</keyword>
<comment type="function">
    <text evidence="7">Catalyzes the addition of meso-diaminopimelic acid to the nucleotide precursor UDP-N-acetylmuramoyl-L-alanyl-D-glutamate (UMAG) in the biosynthesis of bacterial cell-wall peptidoglycan.</text>
</comment>
<evidence type="ECO:0000256" key="1">
    <source>
        <dbReference type="ARBA" id="ARBA00005898"/>
    </source>
</evidence>
<evidence type="ECO:0000259" key="11">
    <source>
        <dbReference type="Pfam" id="PF08245"/>
    </source>
</evidence>
<comment type="similarity">
    <text evidence="1 7">Belongs to the MurCDEF family. MurE subfamily.</text>
</comment>
<dbReference type="PANTHER" id="PTHR23135">
    <property type="entry name" value="MUR LIGASE FAMILY MEMBER"/>
    <property type="match status" value="1"/>
</dbReference>
<comment type="subcellular location">
    <subcellularLocation>
        <location evidence="7 8">Cytoplasm</location>
    </subcellularLocation>
</comment>
<dbReference type="EMBL" id="WXYQ01000010">
    <property type="protein sequence ID" value="NBG96623.1"/>
    <property type="molecule type" value="Genomic_DNA"/>
</dbReference>
<feature type="binding site" evidence="7">
    <location>
        <begin position="152"/>
        <end position="153"/>
    </location>
    <ligand>
        <name>UDP-N-acetyl-alpha-D-muramoyl-L-alanyl-D-glutamate</name>
        <dbReference type="ChEBI" id="CHEBI:83900"/>
    </ligand>
</feature>
<gene>
    <name evidence="7" type="primary">murE</name>
    <name evidence="12" type="ORF">GTQ45_12850</name>
</gene>
<evidence type="ECO:0000256" key="2">
    <source>
        <dbReference type="ARBA" id="ARBA00022618"/>
    </source>
</evidence>
<evidence type="ECO:0000256" key="8">
    <source>
        <dbReference type="RuleBase" id="RU004135"/>
    </source>
</evidence>
<dbReference type="GO" id="GO:0005737">
    <property type="term" value="C:cytoplasm"/>
    <property type="evidence" value="ECO:0007669"/>
    <property type="project" value="UniProtKB-SubCell"/>
</dbReference>
<accession>A0A845QDG5</accession>
<dbReference type="NCBIfam" id="NF001126">
    <property type="entry name" value="PRK00139.1-4"/>
    <property type="match status" value="1"/>
</dbReference>
<feature type="binding site" evidence="7">
    <location>
        <position position="185"/>
    </location>
    <ligand>
        <name>UDP-N-acetyl-alpha-D-muramoyl-L-alanyl-D-glutamate</name>
        <dbReference type="ChEBI" id="CHEBI:83900"/>
    </ligand>
</feature>
<dbReference type="NCBIfam" id="TIGR01085">
    <property type="entry name" value="murE"/>
    <property type="match status" value="1"/>
</dbReference>
<evidence type="ECO:0000259" key="9">
    <source>
        <dbReference type="Pfam" id="PF01225"/>
    </source>
</evidence>
<dbReference type="GO" id="GO:0009252">
    <property type="term" value="P:peptidoglycan biosynthetic process"/>
    <property type="evidence" value="ECO:0007669"/>
    <property type="project" value="UniProtKB-UniRule"/>
</dbReference>
<dbReference type="Pfam" id="PF08245">
    <property type="entry name" value="Mur_ligase_M"/>
    <property type="match status" value="1"/>
</dbReference>
<dbReference type="PANTHER" id="PTHR23135:SF4">
    <property type="entry name" value="UDP-N-ACETYLMURAMOYL-L-ALANYL-D-GLUTAMATE--2,6-DIAMINOPIMELATE LIGASE MURE HOMOLOG, CHLOROPLASTIC"/>
    <property type="match status" value="1"/>
</dbReference>
<dbReference type="UniPathway" id="UPA00219"/>
<comment type="caution">
    <text evidence="12">The sequence shown here is derived from an EMBL/GenBank/DDBJ whole genome shotgun (WGS) entry which is preliminary data.</text>
</comment>
<feature type="binding site" evidence="7">
    <location>
        <position position="29"/>
    </location>
    <ligand>
        <name>UDP-N-acetyl-alpha-D-muramoyl-L-alanyl-D-glutamate</name>
        <dbReference type="ChEBI" id="CHEBI:83900"/>
    </ligand>
</feature>
<dbReference type="Pfam" id="PF01225">
    <property type="entry name" value="Mur_ligase"/>
    <property type="match status" value="1"/>
</dbReference>
<dbReference type="NCBIfam" id="NF001124">
    <property type="entry name" value="PRK00139.1-2"/>
    <property type="match status" value="1"/>
</dbReference>
<name>A0A845QDG5_9HYPH</name>
<dbReference type="GO" id="GO:0000287">
    <property type="term" value="F:magnesium ion binding"/>
    <property type="evidence" value="ECO:0007669"/>
    <property type="project" value="UniProtKB-UniRule"/>
</dbReference>
<dbReference type="InterPro" id="IPR036615">
    <property type="entry name" value="Mur_ligase_C_dom_sf"/>
</dbReference>
<feature type="domain" description="Mur ligase C-terminal" evidence="10">
    <location>
        <begin position="333"/>
        <end position="457"/>
    </location>
</feature>
<feature type="modified residue" description="N6-carboxylysine" evidence="7">
    <location>
        <position position="219"/>
    </location>
</feature>
<keyword evidence="4 7" id="KW-0573">Peptidoglycan synthesis</keyword>
<keyword evidence="7" id="KW-0067">ATP-binding</keyword>
<feature type="short sequence motif" description="Meso-diaminopimelate recognition motif" evidence="7">
    <location>
        <begin position="407"/>
        <end position="410"/>
    </location>
</feature>
<proteinExistence type="inferred from homology"/>
<dbReference type="Gene3D" id="3.40.1190.10">
    <property type="entry name" value="Mur-like, catalytic domain"/>
    <property type="match status" value="1"/>
</dbReference>
<feature type="binding site" evidence="7">
    <location>
        <position position="179"/>
    </location>
    <ligand>
        <name>UDP-N-acetyl-alpha-D-muramoyl-L-alanyl-D-glutamate</name>
        <dbReference type="ChEBI" id="CHEBI:83900"/>
    </ligand>
</feature>
<keyword evidence="7 12" id="KW-0436">Ligase</keyword>
<dbReference type="Gene3D" id="3.90.190.20">
    <property type="entry name" value="Mur ligase, C-terminal domain"/>
    <property type="match status" value="1"/>
</dbReference>
<feature type="domain" description="Mur ligase central" evidence="11">
    <location>
        <begin position="108"/>
        <end position="310"/>
    </location>
</feature>
<comment type="catalytic activity">
    <reaction evidence="7">
        <text>UDP-N-acetyl-alpha-D-muramoyl-L-alanyl-D-glutamate + meso-2,6-diaminopimelate + ATP = UDP-N-acetyl-alpha-D-muramoyl-L-alanyl-gamma-D-glutamyl-meso-2,6-diaminopimelate + ADP + phosphate + H(+)</text>
        <dbReference type="Rhea" id="RHEA:23676"/>
        <dbReference type="ChEBI" id="CHEBI:15378"/>
        <dbReference type="ChEBI" id="CHEBI:30616"/>
        <dbReference type="ChEBI" id="CHEBI:43474"/>
        <dbReference type="ChEBI" id="CHEBI:57791"/>
        <dbReference type="ChEBI" id="CHEBI:83900"/>
        <dbReference type="ChEBI" id="CHEBI:83905"/>
        <dbReference type="ChEBI" id="CHEBI:456216"/>
        <dbReference type="EC" id="6.3.2.13"/>
    </reaction>
</comment>
<dbReference type="GeneID" id="300654012"/>
<feature type="binding site" evidence="7">
    <location>
        <position position="187"/>
    </location>
    <ligand>
        <name>UDP-N-acetyl-alpha-D-muramoyl-L-alanyl-D-glutamate</name>
        <dbReference type="ChEBI" id="CHEBI:83900"/>
    </ligand>
</feature>
<feature type="binding site" evidence="7">
    <location>
        <position position="459"/>
    </location>
    <ligand>
        <name>meso-2,6-diaminopimelate</name>
        <dbReference type="ChEBI" id="CHEBI:57791"/>
    </ligand>
</feature>
<keyword evidence="7" id="KW-0460">Magnesium</keyword>
<dbReference type="RefSeq" id="WP_160588679.1">
    <property type="nucleotide sequence ID" value="NZ_BMHN01000001.1"/>
</dbReference>
<evidence type="ECO:0000256" key="3">
    <source>
        <dbReference type="ARBA" id="ARBA00022960"/>
    </source>
</evidence>
<comment type="PTM">
    <text evidence="7">Carboxylation is probably crucial for Mg(2+) binding and, consequently, for the gamma-phosphate positioning of ATP.</text>
</comment>
<comment type="cofactor">
    <cofactor evidence="7">
        <name>Mg(2+)</name>
        <dbReference type="ChEBI" id="CHEBI:18420"/>
    </cofactor>
</comment>
<evidence type="ECO:0000256" key="4">
    <source>
        <dbReference type="ARBA" id="ARBA00022984"/>
    </source>
</evidence>
<evidence type="ECO:0000256" key="5">
    <source>
        <dbReference type="ARBA" id="ARBA00023306"/>
    </source>
</evidence>
<dbReference type="Gene3D" id="3.40.1390.10">
    <property type="entry name" value="MurE/MurF, N-terminal domain"/>
    <property type="match status" value="1"/>
</dbReference>
<dbReference type="GO" id="GO:0008360">
    <property type="term" value="P:regulation of cell shape"/>
    <property type="evidence" value="ECO:0007669"/>
    <property type="project" value="UniProtKB-KW"/>
</dbReference>
<evidence type="ECO:0000313" key="12">
    <source>
        <dbReference type="EMBL" id="NBG96623.1"/>
    </source>
</evidence>
<keyword evidence="6 7" id="KW-0961">Cell wall biogenesis/degradation</keyword>
<dbReference type="EC" id="6.3.2.13" evidence="7"/>